<dbReference type="Proteomes" id="UP000287651">
    <property type="component" value="Unassembled WGS sequence"/>
</dbReference>
<evidence type="ECO:0000313" key="2">
    <source>
        <dbReference type="EMBL" id="RRT55041.1"/>
    </source>
</evidence>
<dbReference type="EMBL" id="AMZH03010281">
    <property type="protein sequence ID" value="RRT55041.1"/>
    <property type="molecule type" value="Genomic_DNA"/>
</dbReference>
<feature type="region of interest" description="Disordered" evidence="1">
    <location>
        <begin position="1"/>
        <end position="94"/>
    </location>
</feature>
<protein>
    <submittedName>
        <fullName evidence="2">Uncharacterized protein</fullName>
    </submittedName>
</protein>
<dbReference type="AlphaFoldDB" id="A0A426YTP5"/>
<gene>
    <name evidence="2" type="ORF">B296_00032811</name>
</gene>
<accession>A0A426YTP5</accession>
<sequence length="94" mass="10161">MTSRPLSDFASTGEGIPKDDDLKTLASGPLDRVPSELAKGTILTLDEPDEDIQPDQWDEESGGKRTGKIEMRGACGPQPRNLNGQSLDHRDLAT</sequence>
<feature type="compositionally biased region" description="Basic and acidic residues" evidence="1">
    <location>
        <begin position="61"/>
        <end position="71"/>
    </location>
</feature>
<organism evidence="2 3">
    <name type="scientific">Ensete ventricosum</name>
    <name type="common">Abyssinian banana</name>
    <name type="synonym">Musa ensete</name>
    <dbReference type="NCBI Taxonomy" id="4639"/>
    <lineage>
        <taxon>Eukaryota</taxon>
        <taxon>Viridiplantae</taxon>
        <taxon>Streptophyta</taxon>
        <taxon>Embryophyta</taxon>
        <taxon>Tracheophyta</taxon>
        <taxon>Spermatophyta</taxon>
        <taxon>Magnoliopsida</taxon>
        <taxon>Liliopsida</taxon>
        <taxon>Zingiberales</taxon>
        <taxon>Musaceae</taxon>
        <taxon>Ensete</taxon>
    </lineage>
</organism>
<comment type="caution">
    <text evidence="2">The sequence shown here is derived from an EMBL/GenBank/DDBJ whole genome shotgun (WGS) entry which is preliminary data.</text>
</comment>
<evidence type="ECO:0000313" key="3">
    <source>
        <dbReference type="Proteomes" id="UP000287651"/>
    </source>
</evidence>
<name>A0A426YTP5_ENSVE</name>
<evidence type="ECO:0000256" key="1">
    <source>
        <dbReference type="SAM" id="MobiDB-lite"/>
    </source>
</evidence>
<reference evidence="2 3" key="1">
    <citation type="journal article" date="2014" name="Agronomy (Basel)">
        <title>A Draft Genome Sequence for Ensete ventricosum, the Drought-Tolerant Tree Against Hunger.</title>
        <authorList>
            <person name="Harrison J."/>
            <person name="Moore K.A."/>
            <person name="Paszkiewicz K."/>
            <person name="Jones T."/>
            <person name="Grant M."/>
            <person name="Ambacheew D."/>
            <person name="Muzemil S."/>
            <person name="Studholme D.J."/>
        </authorList>
    </citation>
    <scope>NUCLEOTIDE SEQUENCE [LARGE SCALE GENOMIC DNA]</scope>
</reference>
<proteinExistence type="predicted"/>
<feature type="compositionally biased region" description="Acidic residues" evidence="1">
    <location>
        <begin position="46"/>
        <end position="60"/>
    </location>
</feature>